<evidence type="ECO:0000313" key="3">
    <source>
        <dbReference type="Proteomes" id="UP000092583"/>
    </source>
</evidence>
<feature type="region of interest" description="Disordered" evidence="1">
    <location>
        <begin position="1"/>
        <end position="39"/>
    </location>
</feature>
<organism evidence="2 3">
    <name type="scientific">Kwoniella mangroviensis CBS 10435</name>
    <dbReference type="NCBI Taxonomy" id="1331196"/>
    <lineage>
        <taxon>Eukaryota</taxon>
        <taxon>Fungi</taxon>
        <taxon>Dikarya</taxon>
        <taxon>Basidiomycota</taxon>
        <taxon>Agaricomycotina</taxon>
        <taxon>Tremellomycetes</taxon>
        <taxon>Tremellales</taxon>
        <taxon>Cryptococcaceae</taxon>
        <taxon>Kwoniella</taxon>
    </lineage>
</organism>
<feature type="compositionally biased region" description="Polar residues" evidence="1">
    <location>
        <begin position="385"/>
        <end position="397"/>
    </location>
</feature>
<protein>
    <submittedName>
        <fullName evidence="2">Uncharacterized protein</fullName>
    </submittedName>
</protein>
<feature type="compositionally biased region" description="Polar residues" evidence="1">
    <location>
        <begin position="14"/>
        <end position="36"/>
    </location>
</feature>
<dbReference type="OrthoDB" id="2565234at2759"/>
<dbReference type="Proteomes" id="UP000092583">
    <property type="component" value="Unassembled WGS sequence"/>
</dbReference>
<reference evidence="3" key="2">
    <citation type="submission" date="2013-12" db="EMBL/GenBank/DDBJ databases">
        <title>Evolution of pathogenesis and genome organization in the Tremellales.</title>
        <authorList>
            <person name="Cuomo C."/>
            <person name="Litvintseva A."/>
            <person name="Heitman J."/>
            <person name="Chen Y."/>
            <person name="Sun S."/>
            <person name="Springer D."/>
            <person name="Dromer F."/>
            <person name="Young S."/>
            <person name="Zeng Q."/>
            <person name="Chapman S."/>
            <person name="Gujja S."/>
            <person name="Saif S."/>
            <person name="Birren B."/>
        </authorList>
    </citation>
    <scope>NUCLEOTIDE SEQUENCE [LARGE SCALE GENOMIC DNA]</scope>
    <source>
        <strain evidence="3">CBS 10435</strain>
    </source>
</reference>
<reference evidence="2 3" key="1">
    <citation type="submission" date="2013-07" db="EMBL/GenBank/DDBJ databases">
        <title>The Genome Sequence of Kwoniella mangroviensis CBS10435.</title>
        <authorList>
            <consortium name="The Broad Institute Genome Sequencing Platform"/>
            <person name="Cuomo C."/>
            <person name="Litvintseva A."/>
            <person name="Chen Y."/>
            <person name="Heitman J."/>
            <person name="Sun S."/>
            <person name="Springer D."/>
            <person name="Dromer F."/>
            <person name="Young S.K."/>
            <person name="Zeng Q."/>
            <person name="Gargeya S."/>
            <person name="Fitzgerald M."/>
            <person name="Abouelleil A."/>
            <person name="Alvarado L."/>
            <person name="Berlin A.M."/>
            <person name="Chapman S.B."/>
            <person name="Dewar J."/>
            <person name="Goldberg J."/>
            <person name="Griggs A."/>
            <person name="Gujja S."/>
            <person name="Hansen M."/>
            <person name="Howarth C."/>
            <person name="Imamovic A."/>
            <person name="Larimer J."/>
            <person name="McCowan C."/>
            <person name="Murphy C."/>
            <person name="Pearson M."/>
            <person name="Priest M."/>
            <person name="Roberts A."/>
            <person name="Saif S."/>
            <person name="Shea T."/>
            <person name="Sykes S."/>
            <person name="Wortman J."/>
            <person name="Nusbaum C."/>
            <person name="Birren B."/>
        </authorList>
    </citation>
    <scope>NUCLEOTIDE SEQUENCE [LARGE SCALE GENOMIC DNA]</scope>
    <source>
        <strain evidence="2 3">CBS 10435</strain>
    </source>
</reference>
<dbReference type="STRING" id="1331196.A0A1B9IV74"/>
<evidence type="ECO:0000256" key="1">
    <source>
        <dbReference type="SAM" id="MobiDB-lite"/>
    </source>
</evidence>
<dbReference type="AlphaFoldDB" id="A0A1B9IV74"/>
<feature type="region of interest" description="Disordered" evidence="1">
    <location>
        <begin position="71"/>
        <end position="132"/>
    </location>
</feature>
<keyword evidence="3" id="KW-1185">Reference proteome</keyword>
<accession>A0A1B9IV74</accession>
<dbReference type="EMBL" id="KI669460">
    <property type="protein sequence ID" value="OCF59415.1"/>
    <property type="molecule type" value="Genomic_DNA"/>
</dbReference>
<evidence type="ECO:0000313" key="2">
    <source>
        <dbReference type="EMBL" id="OCF59415.1"/>
    </source>
</evidence>
<proteinExistence type="predicted"/>
<name>A0A1B9IV74_9TREE</name>
<sequence>MSGLKGGHKDPSKGINNDNSSSTHLPENQGMASNPRTAEDLRALIQTLAIGPNRDAISINTNLPPFTLSTTTNGLHAANNEDSLNSKRPHSFGTPFTPQKPANSKGQSQLPSSDAAKEENAQMPLPIGTEKKLGLIERIQPQPQYGYPSTPKSPSSFWPQYHGGWVETQEIVSPMSPSSRVDYRPDHPYYGQYQDGIQGHEEQWNRYQLQRDRKEDLNNNHNCHSSQSGNLPRRTITFNPFADDMYNTTSMNINSSSAKSGSSQPRNGQPISGIEDHNFSDLVSTPGFGGFGVTFGASSYFPAYNGNHQQYQDPASTASNTRPNAAQLTQALSNAGKRSSAYGNEWYAQNNQGQAHQDLHRQRRPSMSHSTRYPPFEAGLVRAHTGTSAQTVPTDQFATPGPERRPNADNSALVLRKTPWAVTQYTNTGLLPPNWGPGTGFDSGPPPPTPFAPGDWLLLSDPLATGDAIADTSIGEDELFARAATLIILLIEIDPLSLCLIARPAISTHTNRPIAIRAQEPSMTSVLLTTEALVAPKNVRHGRSSTGHHNNSKASNELNRSNDQIVTIFSGEVSLPSFSGNCETSA</sequence>
<feature type="region of interest" description="Disordered" evidence="1">
    <location>
        <begin position="249"/>
        <end position="278"/>
    </location>
</feature>
<feature type="compositionally biased region" description="Polar residues" evidence="1">
    <location>
        <begin position="94"/>
        <end position="112"/>
    </location>
</feature>
<gene>
    <name evidence="2" type="ORF">L486_02080</name>
</gene>
<feature type="region of interest" description="Disordered" evidence="1">
    <location>
        <begin position="352"/>
        <end position="409"/>
    </location>
</feature>
<feature type="compositionally biased region" description="Low complexity" evidence="1">
    <location>
        <begin position="250"/>
        <end position="263"/>
    </location>
</feature>